<evidence type="ECO:0000313" key="3">
    <source>
        <dbReference type="Proteomes" id="UP001235760"/>
    </source>
</evidence>
<protein>
    <submittedName>
        <fullName evidence="2">Uncharacterized protein</fullName>
    </submittedName>
</protein>
<keyword evidence="1" id="KW-0472">Membrane</keyword>
<dbReference type="RefSeq" id="WP_305748473.1">
    <property type="nucleotide sequence ID" value="NZ_JAUZEE010000002.1"/>
</dbReference>
<dbReference type="EMBL" id="JAUZEE010000002">
    <property type="protein sequence ID" value="MDP4299917.1"/>
    <property type="molecule type" value="Genomic_DNA"/>
</dbReference>
<dbReference type="Proteomes" id="UP001235760">
    <property type="component" value="Unassembled WGS sequence"/>
</dbReference>
<keyword evidence="1" id="KW-0812">Transmembrane</keyword>
<proteinExistence type="predicted"/>
<sequence>MDPITIWTALGVIVVVAGGIINTLRSSDKAAIDNRFTSTEEKINAMERQLVEKAHKDEVARIEARMDKEFESVRAEQRSGFADLKQDIKDMRIELMAAIKDMVGK</sequence>
<gene>
    <name evidence="2" type="ORF">Q8X39_04670</name>
</gene>
<organism evidence="2 3">
    <name type="scientific">Leptothrix discophora</name>
    <dbReference type="NCBI Taxonomy" id="89"/>
    <lineage>
        <taxon>Bacteria</taxon>
        <taxon>Pseudomonadati</taxon>
        <taxon>Pseudomonadota</taxon>
        <taxon>Betaproteobacteria</taxon>
        <taxon>Burkholderiales</taxon>
        <taxon>Sphaerotilaceae</taxon>
        <taxon>Leptothrix</taxon>
    </lineage>
</organism>
<keyword evidence="3" id="KW-1185">Reference proteome</keyword>
<comment type="caution">
    <text evidence="2">The sequence shown here is derived from an EMBL/GenBank/DDBJ whole genome shotgun (WGS) entry which is preliminary data.</text>
</comment>
<evidence type="ECO:0000313" key="2">
    <source>
        <dbReference type="EMBL" id="MDP4299917.1"/>
    </source>
</evidence>
<feature type="transmembrane region" description="Helical" evidence="1">
    <location>
        <begin position="6"/>
        <end position="24"/>
    </location>
</feature>
<reference evidence="2 3" key="1">
    <citation type="submission" date="2023-08" db="EMBL/GenBank/DDBJ databases">
        <authorList>
            <person name="Roldan D.M."/>
            <person name="Menes R.J."/>
        </authorList>
    </citation>
    <scope>NUCLEOTIDE SEQUENCE [LARGE SCALE GENOMIC DNA]</scope>
    <source>
        <strain evidence="2 3">CCM 2812</strain>
    </source>
</reference>
<name>A0ABT9G0B3_LEPDI</name>
<evidence type="ECO:0000256" key="1">
    <source>
        <dbReference type="SAM" id="Phobius"/>
    </source>
</evidence>
<keyword evidence="1" id="KW-1133">Transmembrane helix</keyword>
<accession>A0ABT9G0B3</accession>